<feature type="region of interest" description="Disordered" evidence="1">
    <location>
        <begin position="203"/>
        <end position="228"/>
    </location>
</feature>
<evidence type="ECO:0008006" key="4">
    <source>
        <dbReference type="Google" id="ProtNLM"/>
    </source>
</evidence>
<evidence type="ECO:0000256" key="1">
    <source>
        <dbReference type="SAM" id="MobiDB-lite"/>
    </source>
</evidence>
<protein>
    <recommendedName>
        <fullName evidence="4">Transposase</fullName>
    </recommendedName>
</protein>
<dbReference type="STRING" id="83656.B1H18_28430"/>
<name>A0A1V4A164_9ACTN</name>
<feature type="region of interest" description="Disordered" evidence="1">
    <location>
        <begin position="66"/>
        <end position="90"/>
    </location>
</feature>
<dbReference type="Pfam" id="PF07592">
    <property type="entry name" value="DDE_Tnp_ISAZ013"/>
    <property type="match status" value="1"/>
</dbReference>
<dbReference type="EMBL" id="MVFC01000034">
    <property type="protein sequence ID" value="OON72935.1"/>
    <property type="molecule type" value="Genomic_DNA"/>
</dbReference>
<sequence>MVYILTVVEGTEARLGKALMRLLPNLNEHQRRLALGAVAEGLGDGGIRTVASAARVAEATVSRGVRELSGSPLPPGRIRRRGAGRKPITAHDPGLVPALLSLMRGYAPDAAHQSVMEWTTLSLRELARMLTERDHPVGPDTVAALLRAEGFRIQPSADSTRRGSTRWREAQLSLGSRRVREFTDAGHPAIRVRTERGAEAVACAPDPGGRRSSDSALGPPQGADCPEGCEGRGTLRRRAPSGAGRITVPFDGAASAVLIANVVQHWWTEEGRSLHARSDRLVVVVEAGPIDTCPTTLRQALSDFAAAFGIEVSVCLLPPATLRWRALQHRLSCRVTAERENLPMAVEHVTLSTIGPVPADRAGARVLSAPPGTTAASPPPVHEPRGR</sequence>
<proteinExistence type="predicted"/>
<comment type="caution">
    <text evidence="2">The sequence shown here is derived from an EMBL/GenBank/DDBJ whole genome shotgun (WGS) entry which is preliminary data.</text>
</comment>
<evidence type="ECO:0000313" key="2">
    <source>
        <dbReference type="EMBL" id="OON72935.1"/>
    </source>
</evidence>
<organism evidence="2 3">
    <name type="scientific">Streptomyces tsukubensis</name>
    <dbReference type="NCBI Taxonomy" id="83656"/>
    <lineage>
        <taxon>Bacteria</taxon>
        <taxon>Bacillati</taxon>
        <taxon>Actinomycetota</taxon>
        <taxon>Actinomycetes</taxon>
        <taxon>Kitasatosporales</taxon>
        <taxon>Streptomycetaceae</taxon>
        <taxon>Streptomyces</taxon>
    </lineage>
</organism>
<dbReference type="Proteomes" id="UP000190539">
    <property type="component" value="Unassembled WGS sequence"/>
</dbReference>
<feature type="region of interest" description="Disordered" evidence="1">
    <location>
        <begin position="362"/>
        <end position="387"/>
    </location>
</feature>
<reference evidence="2 3" key="1">
    <citation type="submission" date="2017-02" db="EMBL/GenBank/DDBJ databases">
        <title>Draft Genome Sequence of Streptomyces tsukubaensis F601, a Producer of the immunosuppressant tacrolimus FK506.</title>
        <authorList>
            <person name="Zong G."/>
            <person name="Zhong C."/>
            <person name="Fu J."/>
            <person name="Qin R."/>
            <person name="Cao G."/>
        </authorList>
    </citation>
    <scope>NUCLEOTIDE SEQUENCE [LARGE SCALE GENOMIC DNA]</scope>
    <source>
        <strain evidence="2 3">F601</strain>
    </source>
</reference>
<dbReference type="AlphaFoldDB" id="A0A1V4A164"/>
<evidence type="ECO:0000313" key="3">
    <source>
        <dbReference type="Proteomes" id="UP000190539"/>
    </source>
</evidence>
<gene>
    <name evidence="2" type="ORF">B1H18_28430</name>
</gene>
<accession>A0A1V4A164</accession>
<dbReference type="InterPro" id="IPR011518">
    <property type="entry name" value="Transposase_36"/>
</dbReference>
<keyword evidence="3" id="KW-1185">Reference proteome</keyword>